<feature type="region of interest" description="Disordered" evidence="1">
    <location>
        <begin position="186"/>
        <end position="210"/>
    </location>
</feature>
<dbReference type="Proteomes" id="UP000019377">
    <property type="component" value="Unassembled WGS sequence"/>
</dbReference>
<gene>
    <name evidence="2" type="ORF">PSEUBRA_SCAF16g05308</name>
</gene>
<reference evidence="3" key="1">
    <citation type="journal article" date="2013" name="Genome Announc.">
        <title>Draft genome sequence of Pseudozyma brasiliensis sp. nov. strain GHG001, a high producer of endo-1,4-xylanase isolated from an insect pest of sugarcane.</title>
        <authorList>
            <person name="Oliveira J.V.D.C."/>
            <person name="dos Santos R.A.C."/>
            <person name="Borges T.A."/>
            <person name="Riano-Pachon D.M."/>
            <person name="Goldman G.H."/>
        </authorList>
    </citation>
    <scope>NUCLEOTIDE SEQUENCE [LARGE SCALE GENOMIC DNA]</scope>
    <source>
        <strain evidence="3">GHG001</strain>
    </source>
</reference>
<accession>V5GR81</accession>
<dbReference type="EMBL" id="KI545858">
    <property type="protein sequence ID" value="EST08447.1"/>
    <property type="molecule type" value="Genomic_DNA"/>
</dbReference>
<dbReference type="AlphaFoldDB" id="V5GR81"/>
<proteinExistence type="predicted"/>
<sequence>MSTQTELEDDWFDYAGITIFNLAVAGGQRTYIDDGRKAIEQLADKLQEFASKPGIKVVSAHFEPCKPTIFITDVVAEAVDNSKVSSSISSSDDGAPEPTTAERYYVTPQIILYNVGLLRGKQSATGDDRNLLVQFIELLREYERSPTTVLLSAHYEADPDLVTLILRDPTHAVAMPTYLGIRKPTKMAVSPAEPNRETEPTDDVPSSGEESCVLQHKDGCSGCTERAGVTTMSIPRGQRDFVDDGRASIDQFLDKMRAYASDSKVKIELAHYEPGKPTIFVNGVVPATISSSEDVVTHLEQFIEKLQEYRNDPTVKVESAHYEPGPDSSTFFVSYPDEVEEEDPATEQSEQRFDPSKTCDKIHYFESWDLGPMHIKQGSRDKHSIYVFLNEGSSRDKGYQTMEPDGRMLVDQYMDLLQQFLGDPKVDLEGAHFNATDNTASFYLSDPPKPKKKKGLTEKIENAPSTSKPVHKGQDTDDDTK</sequence>
<dbReference type="HOGENOM" id="CLU_567567_0_0_1"/>
<protein>
    <submittedName>
        <fullName evidence="2">Uncharacterized protein</fullName>
    </submittedName>
</protein>
<dbReference type="eggNOG" id="ENOG502TKMT">
    <property type="taxonomic scope" value="Eukaryota"/>
</dbReference>
<organism evidence="2 3">
    <name type="scientific">Kalmanozyma brasiliensis (strain GHG001)</name>
    <name type="common">Yeast</name>
    <name type="synonym">Pseudozyma brasiliensis</name>
    <dbReference type="NCBI Taxonomy" id="1365824"/>
    <lineage>
        <taxon>Eukaryota</taxon>
        <taxon>Fungi</taxon>
        <taxon>Dikarya</taxon>
        <taxon>Basidiomycota</taxon>
        <taxon>Ustilaginomycotina</taxon>
        <taxon>Ustilaginomycetes</taxon>
        <taxon>Ustilaginales</taxon>
        <taxon>Ustilaginaceae</taxon>
        <taxon>Kalmanozyma</taxon>
    </lineage>
</organism>
<evidence type="ECO:0000256" key="1">
    <source>
        <dbReference type="SAM" id="MobiDB-lite"/>
    </source>
</evidence>
<keyword evidence="3" id="KW-1185">Reference proteome</keyword>
<dbReference type="GeneID" id="27417715"/>
<name>V5GR81_KALBG</name>
<evidence type="ECO:0000313" key="3">
    <source>
        <dbReference type="Proteomes" id="UP000019377"/>
    </source>
</evidence>
<feature type="region of interest" description="Disordered" evidence="1">
    <location>
        <begin position="438"/>
        <end position="481"/>
    </location>
</feature>
<dbReference type="OrthoDB" id="2557317at2759"/>
<evidence type="ECO:0000313" key="2">
    <source>
        <dbReference type="EMBL" id="EST08447.1"/>
    </source>
</evidence>
<feature type="compositionally biased region" description="Basic and acidic residues" evidence="1">
    <location>
        <begin position="472"/>
        <end position="481"/>
    </location>
</feature>